<feature type="transmembrane region" description="Helical" evidence="1">
    <location>
        <begin position="101"/>
        <end position="122"/>
    </location>
</feature>
<dbReference type="AlphaFoldDB" id="A0A2N2E0K7"/>
<name>A0A2N2E0K7_9BACT</name>
<evidence type="ECO:0000313" key="3">
    <source>
        <dbReference type="EMBL" id="PKM88259.1"/>
    </source>
</evidence>
<reference evidence="3 4" key="1">
    <citation type="journal article" date="2017" name="ISME J.">
        <title>Potential for microbial H2 and metal transformations associated with novel bacteria and archaea in deep terrestrial subsurface sediments.</title>
        <authorList>
            <person name="Hernsdorf A.W."/>
            <person name="Amano Y."/>
            <person name="Miyakawa K."/>
            <person name="Ise K."/>
            <person name="Suzuki Y."/>
            <person name="Anantharaman K."/>
            <person name="Probst A."/>
            <person name="Burstein D."/>
            <person name="Thomas B.C."/>
            <person name="Banfield J.F."/>
        </authorList>
    </citation>
    <scope>NUCLEOTIDE SEQUENCE [LARGE SCALE GENOMIC DNA]</scope>
    <source>
        <strain evidence="3">HGW-Falkowbacteria-2</strain>
    </source>
</reference>
<keyword evidence="2" id="KW-0732">Signal</keyword>
<gene>
    <name evidence="3" type="ORF">CVU83_01955</name>
</gene>
<feature type="transmembrane region" description="Helical" evidence="1">
    <location>
        <begin position="68"/>
        <end position="89"/>
    </location>
</feature>
<keyword evidence="1" id="KW-0472">Membrane</keyword>
<keyword evidence="1" id="KW-1133">Transmembrane helix</keyword>
<sequence length="338" mass="36718">MKLKQTIAFVSSLAWLAGLLPRIARADVTDPIIFQPQVGLPGILNATTSMTRSDTSYIGEFIKGFYDYGLGIGGILAAVVLMAGGILWLTSAGSSDTVGKAKNLIIGSISGLLLLVGAWFMLNTINPALINFKIHEITGIRRIANVCCEYREDGRNKASNTLSNDCEEKKGTSYTSTMEGVYIAGVNKCIYAKVGCNIQKDCDGAAVKCFDSDIQQTVRQKCGNKFIDLYDYKNGRCVNHPECNKLIANCFGIKNGDKCETIDSGNWYFAYINGVKVPGHCYNTMCYLGDGKEGEYCGSKPGAGCYSQNCSSLGQAGQKYYQDNTGRKCLSNHCCYTE</sequence>
<feature type="chain" id="PRO_5014813468" evidence="2">
    <location>
        <begin position="27"/>
        <end position="338"/>
    </location>
</feature>
<evidence type="ECO:0000313" key="4">
    <source>
        <dbReference type="Proteomes" id="UP000233325"/>
    </source>
</evidence>
<protein>
    <submittedName>
        <fullName evidence="3">Uncharacterized protein</fullName>
    </submittedName>
</protein>
<evidence type="ECO:0000256" key="1">
    <source>
        <dbReference type="SAM" id="Phobius"/>
    </source>
</evidence>
<accession>A0A2N2E0K7</accession>
<dbReference type="EMBL" id="PHAH01000021">
    <property type="protein sequence ID" value="PKM88259.1"/>
    <property type="molecule type" value="Genomic_DNA"/>
</dbReference>
<comment type="caution">
    <text evidence="3">The sequence shown here is derived from an EMBL/GenBank/DDBJ whole genome shotgun (WGS) entry which is preliminary data.</text>
</comment>
<feature type="signal peptide" evidence="2">
    <location>
        <begin position="1"/>
        <end position="26"/>
    </location>
</feature>
<proteinExistence type="predicted"/>
<evidence type="ECO:0000256" key="2">
    <source>
        <dbReference type="SAM" id="SignalP"/>
    </source>
</evidence>
<organism evidence="3 4">
    <name type="scientific">Candidatus Falkowbacteria bacterium HGW-Falkowbacteria-2</name>
    <dbReference type="NCBI Taxonomy" id="2013769"/>
    <lineage>
        <taxon>Bacteria</taxon>
        <taxon>Candidatus Falkowiibacteriota</taxon>
    </lineage>
</organism>
<dbReference type="Proteomes" id="UP000233325">
    <property type="component" value="Unassembled WGS sequence"/>
</dbReference>
<keyword evidence="1" id="KW-0812">Transmembrane</keyword>